<feature type="region of interest" description="Disordered" evidence="1">
    <location>
        <begin position="1"/>
        <end position="66"/>
    </location>
</feature>
<name>A0A0N4YGK2_NIPBR</name>
<feature type="compositionally biased region" description="Gly residues" evidence="1">
    <location>
        <begin position="14"/>
        <end position="23"/>
    </location>
</feature>
<organism evidence="5">
    <name type="scientific">Nippostrongylus brasiliensis</name>
    <name type="common">Rat hookworm</name>
    <dbReference type="NCBI Taxonomy" id="27835"/>
    <lineage>
        <taxon>Eukaryota</taxon>
        <taxon>Metazoa</taxon>
        <taxon>Ecdysozoa</taxon>
        <taxon>Nematoda</taxon>
        <taxon>Chromadorea</taxon>
        <taxon>Rhabditida</taxon>
        <taxon>Rhabditina</taxon>
        <taxon>Rhabditomorpha</taxon>
        <taxon>Strongyloidea</taxon>
        <taxon>Heligmosomidae</taxon>
        <taxon>Nippostrongylus</taxon>
    </lineage>
</organism>
<accession>A0A0N4YGK2</accession>
<dbReference type="STRING" id="27835.A0A0N4YGK2"/>
<keyword evidence="4" id="KW-1185">Reference proteome</keyword>
<proteinExistence type="predicted"/>
<sequence length="192" mass="20805">MPPTTPTSAANVGGNAGGNGSTGSAGSAEQPGVDDLYNMDDFLPTPLEAVGNMQSSGNKPSVPEAARRELSQLSDRFEFDNNSEPHHDPHSALVKCKIKGQQVPALRLVIPLSYPSAAATVDRAAIDLDAFFYDDLQNVVHERLARPGLHSVTEFLNTWESTVRQYTSNQNNANTTISPFEDLFQNYDNIIT</sequence>
<evidence type="ECO:0000313" key="4">
    <source>
        <dbReference type="Proteomes" id="UP000271162"/>
    </source>
</evidence>
<evidence type="ECO:0000259" key="2">
    <source>
        <dbReference type="Pfam" id="PF21539"/>
    </source>
</evidence>
<dbReference type="AlphaFoldDB" id="A0A0N4YGK2"/>
<dbReference type="Pfam" id="PF21539">
    <property type="entry name" value="Med15_C"/>
    <property type="match status" value="1"/>
</dbReference>
<protein>
    <submittedName>
        <fullName evidence="5">Mediator of RNA polymerase II transcription subunit 15</fullName>
    </submittedName>
</protein>
<reference evidence="5" key="1">
    <citation type="submission" date="2017-02" db="UniProtKB">
        <authorList>
            <consortium name="WormBaseParasite"/>
        </authorList>
    </citation>
    <scope>IDENTIFICATION</scope>
</reference>
<dbReference type="InterPro" id="IPR048386">
    <property type="entry name" value="Med15_C"/>
</dbReference>
<feature type="domain" description="ARC105/Med15 mediator subunit C-terminal" evidence="2">
    <location>
        <begin position="62"/>
        <end position="165"/>
    </location>
</feature>
<dbReference type="WBParaSite" id="NBR_0001594401-mRNA-1">
    <property type="protein sequence ID" value="NBR_0001594401-mRNA-1"/>
    <property type="gene ID" value="NBR_0001594401"/>
</dbReference>
<reference evidence="3 4" key="2">
    <citation type="submission" date="2018-11" db="EMBL/GenBank/DDBJ databases">
        <authorList>
            <consortium name="Pathogen Informatics"/>
        </authorList>
    </citation>
    <scope>NUCLEOTIDE SEQUENCE [LARGE SCALE GENOMIC DNA]</scope>
</reference>
<evidence type="ECO:0000313" key="3">
    <source>
        <dbReference type="EMBL" id="VDL79539.1"/>
    </source>
</evidence>
<dbReference type="EMBL" id="UYSL01021962">
    <property type="protein sequence ID" value="VDL79539.1"/>
    <property type="molecule type" value="Genomic_DNA"/>
</dbReference>
<dbReference type="Proteomes" id="UP000271162">
    <property type="component" value="Unassembled WGS sequence"/>
</dbReference>
<gene>
    <name evidence="3" type="ORF">NBR_LOCUS15945</name>
</gene>
<evidence type="ECO:0000256" key="1">
    <source>
        <dbReference type="SAM" id="MobiDB-lite"/>
    </source>
</evidence>
<evidence type="ECO:0000313" key="5">
    <source>
        <dbReference type="WBParaSite" id="NBR_0001594401-mRNA-1"/>
    </source>
</evidence>